<dbReference type="PROSITE" id="PS51898">
    <property type="entry name" value="TYR_RECOMBINASE"/>
    <property type="match status" value="1"/>
</dbReference>
<accession>A0ABQ2G9E6</accession>
<name>A0ABQ2G9E6_9DEIO</name>
<dbReference type="SUPFAM" id="SSF56349">
    <property type="entry name" value="DNA breaking-rejoining enzymes"/>
    <property type="match status" value="1"/>
</dbReference>
<feature type="region of interest" description="Disordered" evidence="2">
    <location>
        <begin position="110"/>
        <end position="139"/>
    </location>
</feature>
<reference evidence="5" key="1">
    <citation type="journal article" date="2019" name="Int. J. Syst. Evol. Microbiol.">
        <title>The Global Catalogue of Microorganisms (GCM) 10K type strain sequencing project: providing services to taxonomists for standard genome sequencing and annotation.</title>
        <authorList>
            <consortium name="The Broad Institute Genomics Platform"/>
            <consortium name="The Broad Institute Genome Sequencing Center for Infectious Disease"/>
            <person name="Wu L."/>
            <person name="Ma J."/>
        </authorList>
    </citation>
    <scope>NUCLEOTIDE SEQUENCE [LARGE SCALE GENOMIC DNA]</scope>
    <source>
        <strain evidence="5">JCM 15442</strain>
    </source>
</reference>
<dbReference type="Pfam" id="PF00589">
    <property type="entry name" value="Phage_integrase"/>
    <property type="match status" value="1"/>
</dbReference>
<protein>
    <recommendedName>
        <fullName evidence="3">Tyr recombinase domain-containing protein</fullName>
    </recommendedName>
</protein>
<keyword evidence="5" id="KW-1185">Reference proteome</keyword>
<evidence type="ECO:0000256" key="2">
    <source>
        <dbReference type="SAM" id="MobiDB-lite"/>
    </source>
</evidence>
<evidence type="ECO:0000313" key="4">
    <source>
        <dbReference type="EMBL" id="GGL81710.1"/>
    </source>
</evidence>
<comment type="caution">
    <text evidence="4">The sequence shown here is derived from an EMBL/GenBank/DDBJ whole genome shotgun (WGS) entry which is preliminary data.</text>
</comment>
<organism evidence="4 5">
    <name type="scientific">Deinococcus aerolatus</name>
    <dbReference type="NCBI Taxonomy" id="522487"/>
    <lineage>
        <taxon>Bacteria</taxon>
        <taxon>Thermotogati</taxon>
        <taxon>Deinococcota</taxon>
        <taxon>Deinococci</taxon>
        <taxon>Deinococcales</taxon>
        <taxon>Deinococcaceae</taxon>
        <taxon>Deinococcus</taxon>
    </lineage>
</organism>
<feature type="domain" description="Tyr recombinase" evidence="3">
    <location>
        <begin position="1"/>
        <end position="194"/>
    </location>
</feature>
<dbReference type="Proteomes" id="UP000639973">
    <property type="component" value="Unassembled WGS sequence"/>
</dbReference>
<dbReference type="Gene3D" id="1.10.443.10">
    <property type="entry name" value="Intergrase catalytic core"/>
    <property type="match status" value="1"/>
</dbReference>
<sequence>MRGLTSQDVDLERGVLRVRQTRVMRLEEIETGDARTTNSQRDIHPPASVVAVLRDHRTTQERDRQTADSAWEGVGAVFGTTLGGWTYPDNLVRAMRLIVEWSTQRGWNCRPTSGQSGRACHAREAGGSDGSNTGQGTAAQHLPHSLRYTVATLALRGDAPVEVVSKVLGHARVSITLDVYRHVMDNERRALVVDLFHTPPAVSGFSLPALT</sequence>
<evidence type="ECO:0000313" key="5">
    <source>
        <dbReference type="Proteomes" id="UP000639973"/>
    </source>
</evidence>
<evidence type="ECO:0000259" key="3">
    <source>
        <dbReference type="PROSITE" id="PS51898"/>
    </source>
</evidence>
<gene>
    <name evidence="4" type="ORF">GCM10010840_19320</name>
</gene>
<proteinExistence type="predicted"/>
<dbReference type="InterPro" id="IPR002104">
    <property type="entry name" value="Integrase_catalytic"/>
</dbReference>
<dbReference type="EMBL" id="BMOL01000007">
    <property type="protein sequence ID" value="GGL81710.1"/>
    <property type="molecule type" value="Genomic_DNA"/>
</dbReference>
<evidence type="ECO:0000256" key="1">
    <source>
        <dbReference type="ARBA" id="ARBA00023172"/>
    </source>
</evidence>
<keyword evidence="1" id="KW-0233">DNA recombination</keyword>
<dbReference type="InterPro" id="IPR011010">
    <property type="entry name" value="DNA_brk_join_enz"/>
</dbReference>
<dbReference type="InterPro" id="IPR013762">
    <property type="entry name" value="Integrase-like_cat_sf"/>
</dbReference>